<feature type="transmembrane region" description="Helical" evidence="6">
    <location>
        <begin position="159"/>
        <end position="178"/>
    </location>
</feature>
<sequence>MSQKKEAWGSRLGVIMAVAGSAVGLGNFLRFPGLAAQYGGGAFMIAYAISFLIIGLPIGWAEWAMGRYAGGKGYNSAPGAFAAILNKPWAKYVGIIGVIVPVMIYMYYVFIESWCLGYAVKFWTGSVDLKTTAQAVEMFKGMSGQIGDGSALSFSWNSALPWLLLVFAFNFWLIYRGISGGIEKMCNYGMPMLIVLALVVLARVMTLGAPDPAKPHDNVVNGLGYMWNPSKVQIERTHPAPGESKVVEELVGAAAITAAEKKVAASNGVLKLVTITPWQQLQNPLMWMAAAAQIFFSLSVGFGVIIVYASYLRKSDDVVLSGLTASSANEFCEVALGGLITVPAAVAFLGLASVAGQGTFGLGFTVLPLVFAKMPLGAFFGGAFFFMLFLAAITSSISMLQPGIAFLEEAMNVGRKVSVTILSMLTTLGTGFVVYFTKELKALDTLDFWVGTFLIFILATIQIIVFGWHWGIERGLREAHQGASIRIPRFFGVIMKWICPVFLLTIFALTVLTSVFGFDLNTKTFGSASSYVLDLMGGMKDGKPVTTNLAAQLSVALVVIVAAFFALLSSRSRSYQRAEQGLNKHD</sequence>
<feature type="transmembrane region" description="Helical" evidence="6">
    <location>
        <begin position="190"/>
        <end position="209"/>
    </location>
</feature>
<dbReference type="PROSITE" id="PS50267">
    <property type="entry name" value="NA_NEUROTRAN_SYMP_3"/>
    <property type="match status" value="1"/>
</dbReference>
<keyword evidence="2" id="KW-0813">Transport</keyword>
<organism evidence="7 8">
    <name type="scientific">Prosthecobacter fluviatilis</name>
    <dbReference type="NCBI Taxonomy" id="445931"/>
    <lineage>
        <taxon>Bacteria</taxon>
        <taxon>Pseudomonadati</taxon>
        <taxon>Verrucomicrobiota</taxon>
        <taxon>Verrucomicrobiia</taxon>
        <taxon>Verrucomicrobiales</taxon>
        <taxon>Verrucomicrobiaceae</taxon>
        <taxon>Prosthecobacter</taxon>
    </lineage>
</organism>
<comment type="caution">
    <text evidence="7">The sequence shown here is derived from an EMBL/GenBank/DDBJ whole genome shotgun (WGS) entry which is preliminary data.</text>
</comment>
<feature type="transmembrane region" description="Helical" evidence="6">
    <location>
        <begin position="92"/>
        <end position="111"/>
    </location>
</feature>
<dbReference type="SUPFAM" id="SSF161070">
    <property type="entry name" value="SNF-like"/>
    <property type="match status" value="1"/>
</dbReference>
<name>A0ABW0KTY3_9BACT</name>
<evidence type="ECO:0000256" key="1">
    <source>
        <dbReference type="ARBA" id="ARBA00004141"/>
    </source>
</evidence>
<feature type="transmembrane region" description="Helical" evidence="6">
    <location>
        <begin position="549"/>
        <end position="568"/>
    </location>
</feature>
<dbReference type="RefSeq" id="WP_377169582.1">
    <property type="nucleotide sequence ID" value="NZ_JBHSMQ010000007.1"/>
</dbReference>
<evidence type="ECO:0000256" key="5">
    <source>
        <dbReference type="ARBA" id="ARBA00023136"/>
    </source>
</evidence>
<reference evidence="8" key="1">
    <citation type="journal article" date="2019" name="Int. J. Syst. Evol. Microbiol.">
        <title>The Global Catalogue of Microorganisms (GCM) 10K type strain sequencing project: providing services to taxonomists for standard genome sequencing and annotation.</title>
        <authorList>
            <consortium name="The Broad Institute Genomics Platform"/>
            <consortium name="The Broad Institute Genome Sequencing Center for Infectious Disease"/>
            <person name="Wu L."/>
            <person name="Ma J."/>
        </authorList>
    </citation>
    <scope>NUCLEOTIDE SEQUENCE [LARGE SCALE GENOMIC DNA]</scope>
    <source>
        <strain evidence="8">CGMCC 4.1469</strain>
    </source>
</reference>
<feature type="transmembrane region" description="Helical" evidence="6">
    <location>
        <begin position="331"/>
        <end position="356"/>
    </location>
</feature>
<feature type="transmembrane region" description="Helical" evidence="6">
    <location>
        <begin position="376"/>
        <end position="397"/>
    </location>
</feature>
<feature type="transmembrane region" description="Helical" evidence="6">
    <location>
        <begin position="285"/>
        <end position="311"/>
    </location>
</feature>
<feature type="transmembrane region" description="Helical" evidence="6">
    <location>
        <begin position="417"/>
        <end position="436"/>
    </location>
</feature>
<keyword evidence="5 6" id="KW-0472">Membrane</keyword>
<dbReference type="Proteomes" id="UP001596052">
    <property type="component" value="Unassembled WGS sequence"/>
</dbReference>
<evidence type="ECO:0000256" key="6">
    <source>
        <dbReference type="SAM" id="Phobius"/>
    </source>
</evidence>
<feature type="transmembrane region" description="Helical" evidence="6">
    <location>
        <begin position="493"/>
        <end position="518"/>
    </location>
</feature>
<dbReference type="InterPro" id="IPR000175">
    <property type="entry name" value="Na/ntran_symport"/>
</dbReference>
<keyword evidence="4 6" id="KW-1133">Transmembrane helix</keyword>
<evidence type="ECO:0000256" key="2">
    <source>
        <dbReference type="ARBA" id="ARBA00022448"/>
    </source>
</evidence>
<proteinExistence type="predicted"/>
<dbReference type="PRINTS" id="PR00176">
    <property type="entry name" value="NANEUSMPORT"/>
</dbReference>
<comment type="subcellular location">
    <subcellularLocation>
        <location evidence="1">Membrane</location>
        <topology evidence="1">Multi-pass membrane protein</topology>
    </subcellularLocation>
</comment>
<dbReference type="InterPro" id="IPR037272">
    <property type="entry name" value="SNS_sf"/>
</dbReference>
<evidence type="ECO:0000313" key="7">
    <source>
        <dbReference type="EMBL" id="MFC5456879.1"/>
    </source>
</evidence>
<dbReference type="EMBL" id="JBHSMQ010000007">
    <property type="protein sequence ID" value="MFC5456879.1"/>
    <property type="molecule type" value="Genomic_DNA"/>
</dbReference>
<dbReference type="PANTHER" id="PTHR42948:SF1">
    <property type="entry name" value="TRANSPORTER"/>
    <property type="match status" value="1"/>
</dbReference>
<feature type="transmembrane region" description="Helical" evidence="6">
    <location>
        <begin position="12"/>
        <end position="29"/>
    </location>
</feature>
<feature type="transmembrane region" description="Helical" evidence="6">
    <location>
        <begin position="448"/>
        <end position="472"/>
    </location>
</feature>
<dbReference type="Pfam" id="PF00209">
    <property type="entry name" value="SNF"/>
    <property type="match status" value="2"/>
</dbReference>
<evidence type="ECO:0000313" key="8">
    <source>
        <dbReference type="Proteomes" id="UP001596052"/>
    </source>
</evidence>
<evidence type="ECO:0000256" key="4">
    <source>
        <dbReference type="ARBA" id="ARBA00022989"/>
    </source>
</evidence>
<keyword evidence="3 6" id="KW-0812">Transmembrane</keyword>
<gene>
    <name evidence="7" type="ORF">ACFQDI_18575</name>
</gene>
<evidence type="ECO:0000256" key="3">
    <source>
        <dbReference type="ARBA" id="ARBA00022692"/>
    </source>
</evidence>
<keyword evidence="8" id="KW-1185">Reference proteome</keyword>
<feature type="transmembrane region" description="Helical" evidence="6">
    <location>
        <begin position="35"/>
        <end position="58"/>
    </location>
</feature>
<dbReference type="PANTHER" id="PTHR42948">
    <property type="entry name" value="TRANSPORTER"/>
    <property type="match status" value="1"/>
</dbReference>
<protein>
    <submittedName>
        <fullName evidence="7">Sodium:calcium symporter</fullName>
    </submittedName>
</protein>
<accession>A0ABW0KTY3</accession>